<dbReference type="CDD" id="cd19165">
    <property type="entry name" value="HemeO"/>
    <property type="match status" value="1"/>
</dbReference>
<keyword evidence="2" id="KW-0150">Chloroplast</keyword>
<name>A0ABD3N292_9STRA</name>
<dbReference type="SUPFAM" id="SSF48613">
    <property type="entry name" value="Heme oxygenase-like"/>
    <property type="match status" value="1"/>
</dbReference>
<keyword evidence="9" id="KW-0408">Iron</keyword>
<dbReference type="PANTHER" id="PTHR35703">
    <property type="entry name" value="HEME OXYGENASE 1, CHLOROPLASTIC-RELATED"/>
    <property type="match status" value="1"/>
</dbReference>
<evidence type="ECO:0000256" key="5">
    <source>
        <dbReference type="ARBA" id="ARBA00022640"/>
    </source>
</evidence>
<dbReference type="InterPro" id="IPR016053">
    <property type="entry name" value="Haem_Oase-like"/>
</dbReference>
<evidence type="ECO:0008006" key="13">
    <source>
        <dbReference type="Google" id="ProtNLM"/>
    </source>
</evidence>
<comment type="caution">
    <text evidence="11">The sequence shown here is derived from an EMBL/GenBank/DDBJ whole genome shotgun (WGS) entry which is preliminary data.</text>
</comment>
<dbReference type="EMBL" id="JALLPJ020001316">
    <property type="protein sequence ID" value="KAL3770255.1"/>
    <property type="molecule type" value="Genomic_DNA"/>
</dbReference>
<reference evidence="11 12" key="1">
    <citation type="submission" date="2024-10" db="EMBL/GenBank/DDBJ databases">
        <title>Updated reference genomes for cyclostephanoid diatoms.</title>
        <authorList>
            <person name="Roberts W.R."/>
            <person name="Alverson A.J."/>
        </authorList>
    </citation>
    <scope>NUCLEOTIDE SEQUENCE [LARGE SCALE GENOMIC DNA]</scope>
    <source>
        <strain evidence="11 12">AJA010-31</strain>
    </source>
</reference>
<dbReference type="GO" id="GO:0009507">
    <property type="term" value="C:chloroplast"/>
    <property type="evidence" value="ECO:0007669"/>
    <property type="project" value="UniProtKB-SubCell"/>
</dbReference>
<keyword evidence="10" id="KW-0732">Signal</keyword>
<evidence type="ECO:0000256" key="3">
    <source>
        <dbReference type="ARBA" id="ARBA00022531"/>
    </source>
</evidence>
<dbReference type="InterPro" id="IPR016951">
    <property type="entry name" value="Haem_Oase_decyc_pln"/>
</dbReference>
<dbReference type="InterPro" id="IPR002051">
    <property type="entry name" value="Haem_Oase"/>
</dbReference>
<protein>
    <recommendedName>
        <fullName evidence="13">Heme oxygenase</fullName>
    </recommendedName>
</protein>
<organism evidence="11 12">
    <name type="scientific">Cyclotella atomus</name>
    <dbReference type="NCBI Taxonomy" id="382360"/>
    <lineage>
        <taxon>Eukaryota</taxon>
        <taxon>Sar</taxon>
        <taxon>Stramenopiles</taxon>
        <taxon>Ochrophyta</taxon>
        <taxon>Bacillariophyta</taxon>
        <taxon>Coscinodiscophyceae</taxon>
        <taxon>Thalassiosirophycidae</taxon>
        <taxon>Stephanodiscales</taxon>
        <taxon>Stephanodiscaceae</taxon>
        <taxon>Cyclotella</taxon>
    </lineage>
</organism>
<proteinExistence type="predicted"/>
<dbReference type="AlphaFoldDB" id="A0ABD3N292"/>
<keyword evidence="7" id="KW-0809">Transit peptide</keyword>
<gene>
    <name evidence="11" type="ORF">ACHAWO_009569</name>
</gene>
<feature type="signal peptide" evidence="10">
    <location>
        <begin position="1"/>
        <end position="18"/>
    </location>
</feature>
<evidence type="ECO:0000256" key="7">
    <source>
        <dbReference type="ARBA" id="ARBA00022946"/>
    </source>
</evidence>
<evidence type="ECO:0000256" key="8">
    <source>
        <dbReference type="ARBA" id="ARBA00023002"/>
    </source>
</evidence>
<keyword evidence="3" id="KW-0602">Photosynthesis</keyword>
<evidence type="ECO:0000256" key="9">
    <source>
        <dbReference type="ARBA" id="ARBA00023004"/>
    </source>
</evidence>
<dbReference type="GO" id="GO:0046872">
    <property type="term" value="F:metal ion binding"/>
    <property type="evidence" value="ECO:0007669"/>
    <property type="project" value="UniProtKB-KW"/>
</dbReference>
<keyword evidence="5" id="KW-0934">Plastid</keyword>
<evidence type="ECO:0000256" key="10">
    <source>
        <dbReference type="SAM" id="SignalP"/>
    </source>
</evidence>
<dbReference type="PANTHER" id="PTHR35703:SF2">
    <property type="entry name" value="HEME OXYGENASE 1, CHLOROPLASTIC-RELATED"/>
    <property type="match status" value="1"/>
</dbReference>
<dbReference type="Pfam" id="PF01126">
    <property type="entry name" value="Heme_oxygenase"/>
    <property type="match status" value="1"/>
</dbReference>
<feature type="chain" id="PRO_5044755996" description="Heme oxygenase" evidence="10">
    <location>
        <begin position="19"/>
        <end position="279"/>
    </location>
</feature>
<accession>A0ABD3N292</accession>
<keyword evidence="12" id="KW-1185">Reference proteome</keyword>
<evidence type="ECO:0000256" key="4">
    <source>
        <dbReference type="ARBA" id="ARBA00022617"/>
    </source>
</evidence>
<comment type="subcellular location">
    <subcellularLocation>
        <location evidence="1">Plastid</location>
        <location evidence="1">Chloroplast</location>
    </subcellularLocation>
</comment>
<dbReference type="GO" id="GO:0015979">
    <property type="term" value="P:photosynthesis"/>
    <property type="evidence" value="ECO:0007669"/>
    <property type="project" value="UniProtKB-KW"/>
</dbReference>
<evidence type="ECO:0000256" key="1">
    <source>
        <dbReference type="ARBA" id="ARBA00004229"/>
    </source>
</evidence>
<dbReference type="GO" id="GO:0016491">
    <property type="term" value="F:oxidoreductase activity"/>
    <property type="evidence" value="ECO:0007669"/>
    <property type="project" value="UniProtKB-KW"/>
</dbReference>
<evidence type="ECO:0000313" key="11">
    <source>
        <dbReference type="EMBL" id="KAL3770255.1"/>
    </source>
</evidence>
<evidence type="ECO:0000256" key="6">
    <source>
        <dbReference type="ARBA" id="ARBA00022723"/>
    </source>
</evidence>
<dbReference type="InterPro" id="IPR016084">
    <property type="entry name" value="Haem_Oase-like_multi-hlx"/>
</dbReference>
<keyword evidence="8" id="KW-0560">Oxidoreductase</keyword>
<dbReference type="Gene3D" id="1.20.910.10">
    <property type="entry name" value="Heme oxygenase-like"/>
    <property type="match status" value="1"/>
</dbReference>
<evidence type="ECO:0000256" key="2">
    <source>
        <dbReference type="ARBA" id="ARBA00022528"/>
    </source>
</evidence>
<keyword evidence="4" id="KW-0349">Heme</keyword>
<evidence type="ECO:0000313" key="12">
    <source>
        <dbReference type="Proteomes" id="UP001530400"/>
    </source>
</evidence>
<keyword evidence="6" id="KW-0479">Metal-binding</keyword>
<sequence length="279" mass="31343">MKLSIIVLALGTFVPSHGFIQPSSFGTRVRHSRTSNTITCMSSTEVTPESETLQSEFPPILMELRDVAMKLHTKEQAPREGQAAASEKPKEPFVPTQADYLKFLVDSCQVYKTLEEVVDRDELTEELGRFRNTGLERTNALEQDIQWMCDKFSLERPPVGRPGQSYSDELRNMITVKEDGTKEGIPEFVCHYYNFVFAHLAGGRMIGKQMSKMLLDGETLDFYKWGDDVNDLKAKVKDEIEVLAQGWTRKERDECVGATAEAFKGGGAINGYLYGGSPH</sequence>
<dbReference type="Proteomes" id="UP001530400">
    <property type="component" value="Unassembled WGS sequence"/>
</dbReference>